<protein>
    <submittedName>
        <fullName evidence="1">DUF3299 domain-containing protein</fullName>
    </submittedName>
</protein>
<dbReference type="Pfam" id="PF11736">
    <property type="entry name" value="DUF3299"/>
    <property type="match status" value="1"/>
</dbReference>
<sequence length="174" mass="19726">MFTSPMAVSATTEYQEIEWTELIPKDDLDLLLNPPAQLFEIEDGSAQDSITAASNSKQDEEVERYLNALSSSRIVDKYKKKSIKIPGFVVPLSSEDQSKITEFFIVPYFGACLHMPPPPPNQIIYVKYKQGIELRSLYEPFWFTGILMIETVENSMGSSAYSLHMNSITPYEEP</sequence>
<dbReference type="RefSeq" id="WP_339982560.1">
    <property type="nucleotide sequence ID" value="NZ_JAQPZS010000027.1"/>
</dbReference>
<keyword evidence="2" id="KW-1185">Reference proteome</keyword>
<evidence type="ECO:0000313" key="2">
    <source>
        <dbReference type="Proteomes" id="UP001377972"/>
    </source>
</evidence>
<dbReference type="EMBL" id="JAQPZS010000027">
    <property type="protein sequence ID" value="MEJ6498299.1"/>
    <property type="molecule type" value="Genomic_DNA"/>
</dbReference>
<evidence type="ECO:0000313" key="1">
    <source>
        <dbReference type="EMBL" id="MEJ6498299.1"/>
    </source>
</evidence>
<proteinExistence type="predicted"/>
<organism evidence="1 2">
    <name type="scientific">Pseudoalteromonas lipolytica</name>
    <dbReference type="NCBI Taxonomy" id="570156"/>
    <lineage>
        <taxon>Bacteria</taxon>
        <taxon>Pseudomonadati</taxon>
        <taxon>Pseudomonadota</taxon>
        <taxon>Gammaproteobacteria</taxon>
        <taxon>Alteromonadales</taxon>
        <taxon>Pseudoalteromonadaceae</taxon>
        <taxon>Pseudoalteromonas</taxon>
    </lineage>
</organism>
<comment type="caution">
    <text evidence="1">The sequence shown here is derived from an EMBL/GenBank/DDBJ whole genome shotgun (WGS) entry which is preliminary data.</text>
</comment>
<dbReference type="Proteomes" id="UP001377972">
    <property type="component" value="Unassembled WGS sequence"/>
</dbReference>
<dbReference type="InterPro" id="IPR021727">
    <property type="entry name" value="DUF3299"/>
</dbReference>
<gene>
    <name evidence="1" type="ORF">PQI24_19880</name>
</gene>
<accession>A0ABU8SZ33</accession>
<dbReference type="Gene3D" id="2.40.50.870">
    <property type="entry name" value="Protein of unknown function (DUF3299)"/>
    <property type="match status" value="1"/>
</dbReference>
<reference evidence="1 2" key="1">
    <citation type="submission" date="2023-01" db="EMBL/GenBank/DDBJ databases">
        <title>Trichodesmium-associated heterotrophic epibiont bacteria.</title>
        <authorList>
            <person name="Cleveland C.S."/>
            <person name="Webb E.A."/>
        </authorList>
    </citation>
    <scope>NUCLEOTIDE SEQUENCE [LARGE SCALE GENOMIC DNA]</scope>
    <source>
        <strain evidence="1 2">USCH2</strain>
    </source>
</reference>
<name>A0ABU8SZ33_9GAMM</name>